<evidence type="ECO:0000313" key="2">
    <source>
        <dbReference type="Proteomes" id="UP000277204"/>
    </source>
</evidence>
<name>A0A3P8EW85_9TREM</name>
<reference evidence="1 2" key="1">
    <citation type="submission" date="2018-11" db="EMBL/GenBank/DDBJ databases">
        <authorList>
            <consortium name="Pathogen Informatics"/>
        </authorList>
    </citation>
    <scope>NUCLEOTIDE SEQUENCE [LARGE SCALE GENOMIC DNA]</scope>
    <source>
        <strain evidence="1 2">Zambia</strain>
    </source>
</reference>
<protein>
    <submittedName>
        <fullName evidence="1">Uncharacterized protein</fullName>
    </submittedName>
</protein>
<accession>A0A3P8EW85</accession>
<gene>
    <name evidence="1" type="ORF">SMRZ_LOCUS23956</name>
</gene>
<proteinExistence type="predicted"/>
<sequence length="54" mass="6604">MSTNSICHYRYNINCVNEEIQVMVLHHYHHYDQKILQSALLLHNYYVQRVNRLS</sequence>
<dbReference type="Proteomes" id="UP000277204">
    <property type="component" value="Unassembled WGS sequence"/>
</dbReference>
<organism evidence="1 2">
    <name type="scientific">Schistosoma margrebowiei</name>
    <dbReference type="NCBI Taxonomy" id="48269"/>
    <lineage>
        <taxon>Eukaryota</taxon>
        <taxon>Metazoa</taxon>
        <taxon>Spiralia</taxon>
        <taxon>Lophotrochozoa</taxon>
        <taxon>Platyhelminthes</taxon>
        <taxon>Trematoda</taxon>
        <taxon>Digenea</taxon>
        <taxon>Strigeidida</taxon>
        <taxon>Schistosomatoidea</taxon>
        <taxon>Schistosomatidae</taxon>
        <taxon>Schistosoma</taxon>
    </lineage>
</organism>
<dbReference type="EMBL" id="UZAI01020055">
    <property type="protein sequence ID" value="VDP49384.1"/>
    <property type="molecule type" value="Genomic_DNA"/>
</dbReference>
<keyword evidence="2" id="KW-1185">Reference proteome</keyword>
<evidence type="ECO:0000313" key="1">
    <source>
        <dbReference type="EMBL" id="VDP49384.1"/>
    </source>
</evidence>
<dbReference type="AlphaFoldDB" id="A0A3P8EW85"/>